<comment type="caution">
    <text evidence="4">The sequence shown here is derived from an EMBL/GenBank/DDBJ whole genome shotgun (WGS) entry which is preliminary data.</text>
</comment>
<reference evidence="4" key="1">
    <citation type="submission" date="2020-12" db="EMBL/GenBank/DDBJ databases">
        <authorList>
            <consortium name="Molecular Ecology Group"/>
        </authorList>
    </citation>
    <scope>NUCLEOTIDE SEQUENCE</scope>
    <source>
        <strain evidence="4">TBG_1078</strain>
    </source>
</reference>
<feature type="compositionally biased region" description="Low complexity" evidence="3">
    <location>
        <begin position="285"/>
        <end position="296"/>
    </location>
</feature>
<feature type="compositionally biased region" description="Basic and acidic residues" evidence="3">
    <location>
        <begin position="297"/>
        <end position="307"/>
    </location>
</feature>
<dbReference type="AlphaFoldDB" id="A0A811ZLF9"/>
<feature type="region of interest" description="Disordered" evidence="3">
    <location>
        <begin position="1"/>
        <end position="147"/>
    </location>
</feature>
<dbReference type="InterPro" id="IPR007062">
    <property type="entry name" value="PPI-2"/>
</dbReference>
<accession>A0A811ZLF9</accession>
<name>A0A811ZLF9_NYCPR</name>
<feature type="region of interest" description="Disordered" evidence="3">
    <location>
        <begin position="461"/>
        <end position="525"/>
    </location>
</feature>
<dbReference type="Pfam" id="PF04979">
    <property type="entry name" value="IPP-2"/>
    <property type="match status" value="1"/>
</dbReference>
<comment type="similarity">
    <text evidence="1">Belongs to the protein phosphatase inhibitor 2 family.</text>
</comment>
<feature type="compositionally biased region" description="Basic and acidic residues" evidence="3">
    <location>
        <begin position="252"/>
        <end position="269"/>
    </location>
</feature>
<gene>
    <name evidence="4" type="ORF">NYPRO_LOCUS22566</name>
</gene>
<dbReference type="Gene3D" id="6.10.250.1050">
    <property type="match status" value="1"/>
</dbReference>
<keyword evidence="2" id="KW-0650">Protein phosphatase inhibitor</keyword>
<dbReference type="GO" id="GO:0004864">
    <property type="term" value="F:protein phosphatase inhibitor activity"/>
    <property type="evidence" value="ECO:0007669"/>
    <property type="project" value="UniProtKB-KW"/>
</dbReference>
<feature type="region of interest" description="Disordered" evidence="3">
    <location>
        <begin position="234"/>
        <end position="314"/>
    </location>
</feature>
<organism evidence="4 5">
    <name type="scientific">Nyctereutes procyonoides</name>
    <name type="common">Raccoon dog</name>
    <name type="synonym">Canis procyonoides</name>
    <dbReference type="NCBI Taxonomy" id="34880"/>
    <lineage>
        <taxon>Eukaryota</taxon>
        <taxon>Metazoa</taxon>
        <taxon>Chordata</taxon>
        <taxon>Craniata</taxon>
        <taxon>Vertebrata</taxon>
        <taxon>Euteleostomi</taxon>
        <taxon>Mammalia</taxon>
        <taxon>Eutheria</taxon>
        <taxon>Laurasiatheria</taxon>
        <taxon>Carnivora</taxon>
        <taxon>Caniformia</taxon>
        <taxon>Canidae</taxon>
        <taxon>Nyctereutes</taxon>
    </lineage>
</organism>
<dbReference type="GO" id="GO:0009966">
    <property type="term" value="P:regulation of signal transduction"/>
    <property type="evidence" value="ECO:0007669"/>
    <property type="project" value="InterPro"/>
</dbReference>
<evidence type="ECO:0000256" key="1">
    <source>
        <dbReference type="ARBA" id="ARBA00005472"/>
    </source>
</evidence>
<feature type="compositionally biased region" description="Polar residues" evidence="3">
    <location>
        <begin position="241"/>
        <end position="251"/>
    </location>
</feature>
<evidence type="ECO:0000256" key="2">
    <source>
        <dbReference type="ARBA" id="ARBA00023272"/>
    </source>
</evidence>
<feature type="region of interest" description="Disordered" evidence="3">
    <location>
        <begin position="188"/>
        <end position="212"/>
    </location>
</feature>
<proteinExistence type="inferred from homology"/>
<protein>
    <submittedName>
        <fullName evidence="4">(raccoon dog) hypothetical protein</fullName>
    </submittedName>
</protein>
<evidence type="ECO:0000313" key="5">
    <source>
        <dbReference type="Proteomes" id="UP000645828"/>
    </source>
</evidence>
<sequence>MEKPEAVGAAGGLGGGASRGALGGVGGVEADAGPPSGAALFHGSETPLHSGGIVTRSPRVSRPSAGVAVPGSGPSQHPGEVAGLSAGSCPNPDGFNAPFPGTSVSGTCGLGSGGSGVYNSGCSPPRSRSTCSHSHKPGEDRPRSILKNSSSILMQKCLHADKKKSQRWDEMNILATYHPADKDYGFMKVDEPSTPYHRLQDGDEDLPGASSRTVTPEALAERFATMDNLYPKVLQYDDNRSPGSSDNYSKTHSSDFEKHRKSHYNEGKFLKAQKNPSSSNKHSDGASTSMGSSSRGMMRDPEPRPAERGWPGGLARGVKDEIGLVTRNHLLEVKDSHSFRNQCPVSAAITSDKEIDLQRKEYYSKGRYLRCSPHPELEEDTEDEHDQQDSSVNFNWVIQNPISTEVRLLDHTGNPVQDHQATEDCLTGTVATSQPGAGLSSKDRAELGWCQWLVSKGLNWQGPESLEREPGSNRISPHPNQCRREPRQGRGAARAGQGGRGPEWVGSREFRSNVGRISWPLQESQ</sequence>
<evidence type="ECO:0000256" key="3">
    <source>
        <dbReference type="SAM" id="MobiDB-lite"/>
    </source>
</evidence>
<dbReference type="PANTHER" id="PTHR12398:SF8">
    <property type="entry name" value="RIKEN CDNA 2810408A11 GENE"/>
    <property type="match status" value="1"/>
</dbReference>
<dbReference type="Proteomes" id="UP000645828">
    <property type="component" value="Unassembled WGS sequence"/>
</dbReference>
<dbReference type="EMBL" id="CAJHUB010000769">
    <property type="protein sequence ID" value="CAD7689772.1"/>
    <property type="molecule type" value="Genomic_DNA"/>
</dbReference>
<keyword evidence="5" id="KW-1185">Reference proteome</keyword>
<dbReference type="PANTHER" id="PTHR12398">
    <property type="entry name" value="PROTEIN PHOSPHATASE INHIBITOR"/>
    <property type="match status" value="1"/>
</dbReference>
<evidence type="ECO:0000313" key="4">
    <source>
        <dbReference type="EMBL" id="CAD7689772.1"/>
    </source>
</evidence>
<feature type="compositionally biased region" description="Gly residues" evidence="3">
    <location>
        <begin position="9"/>
        <end position="27"/>
    </location>
</feature>